<feature type="region of interest" description="Disordered" evidence="2">
    <location>
        <begin position="304"/>
        <end position="366"/>
    </location>
</feature>
<proteinExistence type="predicted"/>
<comment type="caution">
    <text evidence="3">The sequence shown here is derived from an EMBL/GenBank/DDBJ whole genome shotgun (WGS) entry which is preliminary data.</text>
</comment>
<dbReference type="EMBL" id="LGRX02019761">
    <property type="protein sequence ID" value="KAK3258166.1"/>
    <property type="molecule type" value="Genomic_DNA"/>
</dbReference>
<feature type="coiled-coil region" evidence="1">
    <location>
        <begin position="498"/>
        <end position="578"/>
    </location>
</feature>
<feature type="region of interest" description="Disordered" evidence="2">
    <location>
        <begin position="104"/>
        <end position="160"/>
    </location>
</feature>
<evidence type="ECO:0000256" key="1">
    <source>
        <dbReference type="SAM" id="Coils"/>
    </source>
</evidence>
<keyword evidence="1" id="KW-0175">Coiled coil</keyword>
<protein>
    <submittedName>
        <fullName evidence="3">Uncharacterized protein</fullName>
    </submittedName>
</protein>
<reference evidence="3 4" key="1">
    <citation type="journal article" date="2015" name="Genome Biol. Evol.">
        <title>Comparative Genomics of a Bacterivorous Green Alga Reveals Evolutionary Causalities and Consequences of Phago-Mixotrophic Mode of Nutrition.</title>
        <authorList>
            <person name="Burns J.A."/>
            <person name="Paasch A."/>
            <person name="Narechania A."/>
            <person name="Kim E."/>
        </authorList>
    </citation>
    <scope>NUCLEOTIDE SEQUENCE [LARGE SCALE GENOMIC DNA]</scope>
    <source>
        <strain evidence="3 4">PLY_AMNH</strain>
    </source>
</reference>
<gene>
    <name evidence="3" type="ORF">CYMTET_32778</name>
</gene>
<sequence length="685" mass="76156">MPRRVVRGVALIQRSACPAEAAACTSSHRTSLISRAVCLPQQQGIFSVAAQVAAVSRGSEPRVVQAAGGGSRVQMREKQQAVLEEAQSAQAELMIKSLDLASKMQEKSMDSPRRTASRSIKTPIKYFQKRVASTPRSKSRGRSKSRDRRQQRPTLDPQQMMEQLVRAKLEIQQQVERRNAAEMQQKAEMNDLVSQLERARLQVEEARARKMQEMSQEQGSPSSAADDLVPNGAPRYQPPASTPPPPSGPRPLTAKTSRSRGRHDSGDQVDDEGIKVSSPGMVTLSPLYLGRIKAQVRVIEAQAAESAAKTPKPVQPSRRSLTEPLRNRWPPPKAPEEERCTEGTQAEEASTAPCEEQEGEEVPPSEVQKVMTRLEDTLVEMHAQAQVKEGLEHERVSEFEELLAKLDKAQADITMKDFQKEQIESQHSEEVMVGCALALLAPSQPAMLTLLRCSKPRLAAPGASTRGQLPSLMGQLESTCSQLQKENQVKGEMEERRLAEFTMLMEQLEEAQLRLQKEAEVKREMEETHAYLMRSTVESLMQDKSRAVSEHTELSRYTEELEERLAYLERELEATSHEPGTDPSEGELTTADLRLAPEMWQDNAAPSSQRKVRVPPPGRRGIRSPRGDQPQRRCGVHCSASRLNPRPPSAGPRLRRAVLWARRDAFLAFDGSNPAAPHSGPTREP</sequence>
<feature type="compositionally biased region" description="Polar residues" evidence="2">
    <location>
        <begin position="213"/>
        <end position="223"/>
    </location>
</feature>
<name>A0AAE0KRI2_9CHLO</name>
<feature type="compositionally biased region" description="Basic residues" evidence="2">
    <location>
        <begin position="137"/>
        <end position="151"/>
    </location>
</feature>
<accession>A0AAE0KRI2</accession>
<dbReference type="Proteomes" id="UP001190700">
    <property type="component" value="Unassembled WGS sequence"/>
</dbReference>
<evidence type="ECO:0000256" key="2">
    <source>
        <dbReference type="SAM" id="MobiDB-lite"/>
    </source>
</evidence>
<evidence type="ECO:0000313" key="3">
    <source>
        <dbReference type="EMBL" id="KAK3258166.1"/>
    </source>
</evidence>
<feature type="region of interest" description="Disordered" evidence="2">
    <location>
        <begin position="599"/>
        <end position="652"/>
    </location>
</feature>
<evidence type="ECO:0000313" key="4">
    <source>
        <dbReference type="Proteomes" id="UP001190700"/>
    </source>
</evidence>
<dbReference type="AlphaFoldDB" id="A0AAE0KRI2"/>
<keyword evidence="4" id="KW-1185">Reference proteome</keyword>
<feature type="compositionally biased region" description="Pro residues" evidence="2">
    <location>
        <begin position="236"/>
        <end position="249"/>
    </location>
</feature>
<organism evidence="3 4">
    <name type="scientific">Cymbomonas tetramitiformis</name>
    <dbReference type="NCBI Taxonomy" id="36881"/>
    <lineage>
        <taxon>Eukaryota</taxon>
        <taxon>Viridiplantae</taxon>
        <taxon>Chlorophyta</taxon>
        <taxon>Pyramimonadophyceae</taxon>
        <taxon>Pyramimonadales</taxon>
        <taxon>Pyramimonadaceae</taxon>
        <taxon>Cymbomonas</taxon>
    </lineage>
</organism>
<feature type="compositionally biased region" description="Basic and acidic residues" evidence="2">
    <location>
        <begin position="104"/>
        <end position="113"/>
    </location>
</feature>
<feature type="region of interest" description="Disordered" evidence="2">
    <location>
        <begin position="207"/>
        <end position="280"/>
    </location>
</feature>